<evidence type="ECO:0000313" key="1">
    <source>
        <dbReference type="EMBL" id="RYC68451.1"/>
    </source>
</evidence>
<proteinExistence type="predicted"/>
<accession>A0A4Q2UL99</accession>
<reference evidence="1 2" key="1">
    <citation type="submission" date="2019-01" db="EMBL/GenBank/DDBJ databases">
        <title>Spirosoma flava sp. nov., a propanil-degrading bacterium isolated from herbicide-contaminated soil.</title>
        <authorList>
            <person name="Zhang L."/>
            <person name="Jiang J.-D."/>
        </authorList>
    </citation>
    <scope>NUCLEOTIDE SEQUENCE [LARGE SCALE GENOMIC DNA]</scope>
    <source>
        <strain evidence="1 2">TY50</strain>
    </source>
</reference>
<dbReference type="Proteomes" id="UP000290407">
    <property type="component" value="Unassembled WGS sequence"/>
</dbReference>
<dbReference type="EMBL" id="SBLB01000005">
    <property type="protein sequence ID" value="RYC68451.1"/>
    <property type="molecule type" value="Genomic_DNA"/>
</dbReference>
<name>A0A4Q2UL99_9BACT</name>
<sequence>MNPNYFLLYAHNIPVRGKERAALYNLQAGHILCIPLVLTDLIEAMRTAPVETVRQQFAPTRPELFDAYLNFLLRNDLGFYTDEPTLFPPLSLQWDTPHHIQTAVLDLDFDQYDPVAVLDQLDGLQCRHVEYRLQTGRGTARQLEALMEANQGRGFRSVSLLIDYQTALGQPPQWVHRLYEACPKIEFMLVYNAPYAGKSRTHPAHIQFIQDDIRSASYRASATRRRHIVNVGYFTEAQQFNPYYNRRVCISQAGEIKNCLQHRRSFGSVLTDRIDAVVSRADFRELWLASPDRVAGLRDSELRYCLFMPHELVADPETGLFRFPASSPACQLLV</sequence>
<comment type="caution">
    <text evidence="1">The sequence shown here is derived from an EMBL/GenBank/DDBJ whole genome shotgun (WGS) entry which is preliminary data.</text>
</comment>
<organism evidence="1 2">
    <name type="scientific">Spirosoma sordidisoli</name>
    <dbReference type="NCBI Taxonomy" id="2502893"/>
    <lineage>
        <taxon>Bacteria</taxon>
        <taxon>Pseudomonadati</taxon>
        <taxon>Bacteroidota</taxon>
        <taxon>Cytophagia</taxon>
        <taxon>Cytophagales</taxon>
        <taxon>Cytophagaceae</taxon>
        <taxon>Spirosoma</taxon>
    </lineage>
</organism>
<keyword evidence="2" id="KW-1185">Reference proteome</keyword>
<protein>
    <recommendedName>
        <fullName evidence="3">Grasp-with-spasm system SPASM domain peptide maturase</fullName>
    </recommendedName>
</protein>
<evidence type="ECO:0008006" key="3">
    <source>
        <dbReference type="Google" id="ProtNLM"/>
    </source>
</evidence>
<dbReference type="RefSeq" id="WP_129603226.1">
    <property type="nucleotide sequence ID" value="NZ_SBLB01000005.1"/>
</dbReference>
<dbReference type="AlphaFoldDB" id="A0A4Q2UL99"/>
<gene>
    <name evidence="1" type="ORF">EQG79_19015</name>
</gene>
<evidence type="ECO:0000313" key="2">
    <source>
        <dbReference type="Proteomes" id="UP000290407"/>
    </source>
</evidence>